<sequence>MMSELWGLELRAPCMVAIARDRSADAAFQLQDSGSGIIQLVIGGQVAVRLGLVSGAEIDVLDASLGETVYDEVVRLARLPQLPAENAFEAEGSGEDAGEPVGKDLLAVGPTGDGSAGDGLAEKDAHPATAEDLGSVRLADHDVTTGETRIEGEPSGDDSQETGSADRTIPVGMPAPLVPAPLPRPISQPPS</sequence>
<dbReference type="EMBL" id="LNZG01000048">
    <property type="protein sequence ID" value="ODA89303.1"/>
    <property type="molecule type" value="Genomic_DNA"/>
</dbReference>
<dbReference type="Proteomes" id="UP000094426">
    <property type="component" value="Unassembled WGS sequence"/>
</dbReference>
<organism evidence="2 3">
    <name type="scientific">Leifsonia xyli subsp. xyli</name>
    <dbReference type="NCBI Taxonomy" id="59736"/>
    <lineage>
        <taxon>Bacteria</taxon>
        <taxon>Bacillati</taxon>
        <taxon>Actinomycetota</taxon>
        <taxon>Actinomycetes</taxon>
        <taxon>Micrococcales</taxon>
        <taxon>Microbacteriaceae</taxon>
        <taxon>Leifsonia</taxon>
    </lineage>
</organism>
<protein>
    <submittedName>
        <fullName evidence="2">Uncharacterized protein</fullName>
    </submittedName>
</protein>
<comment type="caution">
    <text evidence="2">The sequence shown here is derived from an EMBL/GenBank/DDBJ whole genome shotgun (WGS) entry which is preliminary data.</text>
</comment>
<dbReference type="AlphaFoldDB" id="A0A1E2SHT9"/>
<evidence type="ECO:0000313" key="2">
    <source>
        <dbReference type="EMBL" id="ODA89303.1"/>
    </source>
</evidence>
<feature type="compositionally biased region" description="Pro residues" evidence="1">
    <location>
        <begin position="176"/>
        <end position="191"/>
    </location>
</feature>
<dbReference type="RefSeq" id="WP_141692938.1">
    <property type="nucleotide sequence ID" value="NZ_LNZG01000048.1"/>
</dbReference>
<proteinExistence type="predicted"/>
<evidence type="ECO:0000256" key="1">
    <source>
        <dbReference type="SAM" id="MobiDB-lite"/>
    </source>
</evidence>
<dbReference type="OrthoDB" id="11180at110932"/>
<evidence type="ECO:0000313" key="3">
    <source>
        <dbReference type="Proteomes" id="UP000094426"/>
    </source>
</evidence>
<accession>A0A1E2SHT9</accession>
<feature type="region of interest" description="Disordered" evidence="1">
    <location>
        <begin position="88"/>
        <end position="191"/>
    </location>
</feature>
<name>A0A1E2SHT9_LEIXY</name>
<reference evidence="2 3" key="1">
    <citation type="submission" date="2015-11" db="EMBL/GenBank/DDBJ databases">
        <authorList>
            <person name="Zhang Y."/>
            <person name="Guo Z."/>
        </authorList>
    </citation>
    <scope>NUCLEOTIDE SEQUENCE [LARGE SCALE GENOMIC DNA]</scope>
    <source>
        <strain evidence="3">gdw1</strain>
    </source>
</reference>
<feature type="compositionally biased region" description="Basic and acidic residues" evidence="1">
    <location>
        <begin position="138"/>
        <end position="152"/>
    </location>
</feature>
<gene>
    <name evidence="2" type="ORF">ATY41_06165</name>
</gene>